<name>A0ABQ8QWB5_FUSEQ</name>
<gene>
    <name evidence="1" type="ORF">NW768_012075</name>
</gene>
<evidence type="ECO:0000313" key="1">
    <source>
        <dbReference type="EMBL" id="KAJ4110315.1"/>
    </source>
</evidence>
<sequence length="194" mass="21560">MGGWGRGDMSPDTVAIEYAINVVIEPISTLDSRASRELTAKKTIRFITKSTENPPLDVVPTSQRYTLQATQILRPHSFKEPTGTLSASATQPEPLRLHPYGKVVAPSFIDVSLTFDPSELGTLPTQPDVLSLSIRSYTWRQADPYLAFPDLHEMPSIKTPFCATLPVEYNFKTTPFDTVNHKDDPADILLLFIV</sequence>
<keyword evidence="2" id="KW-1185">Reference proteome</keyword>
<comment type="caution">
    <text evidence="1">The sequence shown here is derived from an EMBL/GenBank/DDBJ whole genome shotgun (WGS) entry which is preliminary data.</text>
</comment>
<organism evidence="1 2">
    <name type="scientific">Fusarium equiseti</name>
    <name type="common">Fusarium scirpi</name>
    <dbReference type="NCBI Taxonomy" id="61235"/>
    <lineage>
        <taxon>Eukaryota</taxon>
        <taxon>Fungi</taxon>
        <taxon>Dikarya</taxon>
        <taxon>Ascomycota</taxon>
        <taxon>Pezizomycotina</taxon>
        <taxon>Sordariomycetes</taxon>
        <taxon>Hypocreomycetidae</taxon>
        <taxon>Hypocreales</taxon>
        <taxon>Nectriaceae</taxon>
        <taxon>Fusarium</taxon>
        <taxon>Fusarium incarnatum-equiseti species complex</taxon>
    </lineage>
</organism>
<proteinExistence type="predicted"/>
<reference evidence="1" key="1">
    <citation type="submission" date="2022-09" db="EMBL/GenBank/DDBJ databases">
        <title>Fusarium specimens isolated from Avocado Roots.</title>
        <authorList>
            <person name="Stajich J."/>
            <person name="Roper C."/>
            <person name="Heimlech-Rivalta G."/>
        </authorList>
    </citation>
    <scope>NUCLEOTIDE SEQUENCE</scope>
    <source>
        <strain evidence="1">CF00095</strain>
    </source>
</reference>
<accession>A0ABQ8QWB5</accession>
<dbReference type="Proteomes" id="UP001152024">
    <property type="component" value="Unassembled WGS sequence"/>
</dbReference>
<protein>
    <submittedName>
        <fullName evidence="1">Uncharacterized protein</fullName>
    </submittedName>
</protein>
<evidence type="ECO:0000313" key="2">
    <source>
        <dbReference type="Proteomes" id="UP001152024"/>
    </source>
</evidence>
<dbReference type="EMBL" id="JAOQBH010000036">
    <property type="protein sequence ID" value="KAJ4110315.1"/>
    <property type="molecule type" value="Genomic_DNA"/>
</dbReference>